<dbReference type="EMBL" id="LR796192">
    <property type="protein sequence ID" value="CAB4126094.1"/>
    <property type="molecule type" value="Genomic_DNA"/>
</dbReference>
<gene>
    <name evidence="2" type="ORF">UFOVP170_41</name>
    <name evidence="1" type="ORF">UFOVP73_19</name>
</gene>
<proteinExistence type="predicted"/>
<accession>A0A6J5KUN5</accession>
<name>A0A6J5KUN5_9CAUD</name>
<sequence>MKAIAFRFTEGPTKKGFIGVAFGQNLEDLFWTIDEFGDPGLCEYKPVFEGGACWLEKMTYAQDELTEVTRTRFEISEHMPNVEDDDGWKPFPATRVMRAFYARLSARHQEEANQ</sequence>
<evidence type="ECO:0000313" key="2">
    <source>
        <dbReference type="EMBL" id="CAB5195028.1"/>
    </source>
</evidence>
<evidence type="ECO:0000313" key="1">
    <source>
        <dbReference type="EMBL" id="CAB4126094.1"/>
    </source>
</evidence>
<dbReference type="EMBL" id="LR798218">
    <property type="protein sequence ID" value="CAB5195028.1"/>
    <property type="molecule type" value="Genomic_DNA"/>
</dbReference>
<organism evidence="1">
    <name type="scientific">uncultured Caudovirales phage</name>
    <dbReference type="NCBI Taxonomy" id="2100421"/>
    <lineage>
        <taxon>Viruses</taxon>
        <taxon>Duplodnaviria</taxon>
        <taxon>Heunggongvirae</taxon>
        <taxon>Uroviricota</taxon>
        <taxon>Caudoviricetes</taxon>
        <taxon>Peduoviridae</taxon>
        <taxon>Maltschvirus</taxon>
        <taxon>Maltschvirus maltsch</taxon>
    </lineage>
</organism>
<reference evidence="1" key="1">
    <citation type="submission" date="2020-04" db="EMBL/GenBank/DDBJ databases">
        <authorList>
            <person name="Chiriac C."/>
            <person name="Salcher M."/>
            <person name="Ghai R."/>
            <person name="Kavagutti S V."/>
        </authorList>
    </citation>
    <scope>NUCLEOTIDE SEQUENCE</scope>
</reference>
<protein>
    <submittedName>
        <fullName evidence="1">Uncharacterized protein</fullName>
    </submittedName>
</protein>